<dbReference type="SUPFAM" id="SSF69318">
    <property type="entry name" value="Integrin alpha N-terminal domain"/>
    <property type="match status" value="1"/>
</dbReference>
<dbReference type="AlphaFoldDB" id="A0A9Q9UVQ4"/>
<keyword evidence="1" id="KW-0732">Signal</keyword>
<gene>
    <name evidence="2" type="ORF">BJP36_42760</name>
</gene>
<dbReference type="Gene3D" id="2.130.10.130">
    <property type="entry name" value="Integrin alpha, N-terminal"/>
    <property type="match status" value="2"/>
</dbReference>
<protein>
    <submittedName>
        <fullName evidence="2">VCBS repeat-containing protein</fullName>
    </submittedName>
</protein>
<dbReference type="EMBL" id="CP017708">
    <property type="protein sequence ID" value="WAN69081.1"/>
    <property type="molecule type" value="Genomic_DNA"/>
</dbReference>
<dbReference type="InterPro" id="IPR013517">
    <property type="entry name" value="FG-GAP"/>
</dbReference>
<organism evidence="2">
    <name type="scientific">Moorena producens (strain JHB)</name>
    <dbReference type="NCBI Taxonomy" id="1454205"/>
    <lineage>
        <taxon>Bacteria</taxon>
        <taxon>Bacillati</taxon>
        <taxon>Cyanobacteriota</taxon>
        <taxon>Cyanophyceae</taxon>
        <taxon>Coleofasciculales</taxon>
        <taxon>Coleofasciculaceae</taxon>
        <taxon>Moorena</taxon>
    </lineage>
</organism>
<dbReference type="Pfam" id="PF13517">
    <property type="entry name" value="FG-GAP_3"/>
    <property type="match status" value="1"/>
</dbReference>
<dbReference type="PANTHER" id="PTHR44103:SF1">
    <property type="entry name" value="PROPROTEIN CONVERTASE P"/>
    <property type="match status" value="1"/>
</dbReference>
<dbReference type="PANTHER" id="PTHR44103">
    <property type="entry name" value="PROPROTEIN CONVERTASE P"/>
    <property type="match status" value="1"/>
</dbReference>
<dbReference type="InterPro" id="IPR028994">
    <property type="entry name" value="Integrin_alpha_N"/>
</dbReference>
<reference evidence="2" key="2">
    <citation type="submission" date="2022-10" db="EMBL/GenBank/DDBJ databases">
        <authorList>
            <person name="Ngo T.-E."/>
        </authorList>
    </citation>
    <scope>NUCLEOTIDE SEQUENCE</scope>
    <source>
        <strain evidence="2">JHB</strain>
    </source>
</reference>
<proteinExistence type="predicted"/>
<reference evidence="2" key="1">
    <citation type="journal article" date="2017" name="Proc. Natl. Acad. Sci. U.S.A.">
        <title>Comparative genomics uncovers the prolific and distinctive metabolic potential of the cyanobacterial genus Moorea.</title>
        <authorList>
            <person name="Leao T."/>
            <person name="Castelao G."/>
            <person name="Korobeynikov A."/>
            <person name="Monroe E.A."/>
            <person name="Podell S."/>
            <person name="Glukhov E."/>
            <person name="Allen E.E."/>
            <person name="Gerwick W.H."/>
            <person name="Gerwick L."/>
        </authorList>
    </citation>
    <scope>NUCLEOTIDE SEQUENCE</scope>
    <source>
        <strain evidence="2">JHB</strain>
    </source>
</reference>
<evidence type="ECO:0000313" key="2">
    <source>
        <dbReference type="EMBL" id="WAN69081.1"/>
    </source>
</evidence>
<sequence length="472" mass="49945">MEGFGATLNFEQSLVSLDEGFSLQQEDPLTIVNNLSELLEMTDAEFEQALASVSQGDLESNTAAFVVSDDISTQTSGDLITGLDGTLVVGQTLSTLRSLTTIHEGGNSWGSGNYATSIAFGDVDGDGRDEVGVARRAGGNGRYFIFEDALSNFSLLHQGGNSWGSNNYATSIAFGDVDGDGRDEVGVSRRAGVNARYFILEDELSGFSQIHEGGNSWGSNNYATSIAFGDVDGDGRDEVGVARRAGVNARYFILEDELSGFSQIHEGGNSWGSNNYATSIAFGDVDGDGRDEVGVARRAGVNARYFILEDELSGFSQLNAGGNSWGSNNYATSIAFGDVDGDGRDEVGVARRAGVNARYFILEDELSGFSQLHAGGNSWGSNNYATSIAFGDVDGDGRDEVGVARRAGVNARYFILEDEFGAFSQLQAGGNSWGSNNYATSIAFGDVDGDGSDEIGVARRAGVNARYFIFDT</sequence>
<dbReference type="Proteomes" id="UP000176944">
    <property type="component" value="Chromosome"/>
</dbReference>
<name>A0A9Q9UVQ4_MOOP1</name>
<accession>A0A9Q9UVQ4</accession>
<evidence type="ECO:0000256" key="1">
    <source>
        <dbReference type="ARBA" id="ARBA00022729"/>
    </source>
</evidence>